<sequence length="153" mass="17256">MTVLTLFASFNPPVLCKYMSSAPRCLVFVTGQTFAANLRGNENYSRELSRPKLRKKRRPDPWEMEDKDDSNDWEVEEEEIIDFFYWEDGDDLEEAAAAVEKQFAEFEAAVSALSDTDIAMSDTSVTTGTSSSAAIASVSTWFLLVTVPIWYLN</sequence>
<name>A0AAD9DFP7_9STRA</name>
<evidence type="ECO:0000313" key="3">
    <source>
        <dbReference type="Proteomes" id="UP001224775"/>
    </source>
</evidence>
<reference evidence="2" key="1">
    <citation type="submission" date="2023-06" db="EMBL/GenBank/DDBJ databases">
        <title>Survivors Of The Sea: Transcriptome response of Skeletonema marinoi to long-term dormancy.</title>
        <authorList>
            <person name="Pinder M.I.M."/>
            <person name="Kourtchenko O."/>
            <person name="Robertson E.K."/>
            <person name="Larsson T."/>
            <person name="Maumus F."/>
            <person name="Osuna-Cruz C.M."/>
            <person name="Vancaester E."/>
            <person name="Stenow R."/>
            <person name="Vandepoele K."/>
            <person name="Ploug H."/>
            <person name="Bruchert V."/>
            <person name="Godhe A."/>
            <person name="Topel M."/>
        </authorList>
    </citation>
    <scope>NUCLEOTIDE SEQUENCE</scope>
    <source>
        <strain evidence="2">R05AC</strain>
    </source>
</reference>
<dbReference type="Proteomes" id="UP001224775">
    <property type="component" value="Unassembled WGS sequence"/>
</dbReference>
<evidence type="ECO:0000256" key="1">
    <source>
        <dbReference type="SAM" id="MobiDB-lite"/>
    </source>
</evidence>
<comment type="caution">
    <text evidence="2">The sequence shown here is derived from an EMBL/GenBank/DDBJ whole genome shotgun (WGS) entry which is preliminary data.</text>
</comment>
<feature type="compositionally biased region" description="Acidic residues" evidence="1">
    <location>
        <begin position="62"/>
        <end position="73"/>
    </location>
</feature>
<evidence type="ECO:0000313" key="2">
    <source>
        <dbReference type="EMBL" id="KAK1746021.1"/>
    </source>
</evidence>
<proteinExistence type="predicted"/>
<gene>
    <name evidence="2" type="ORF">QTG54_003945</name>
</gene>
<organism evidence="2 3">
    <name type="scientific">Skeletonema marinoi</name>
    <dbReference type="NCBI Taxonomy" id="267567"/>
    <lineage>
        <taxon>Eukaryota</taxon>
        <taxon>Sar</taxon>
        <taxon>Stramenopiles</taxon>
        <taxon>Ochrophyta</taxon>
        <taxon>Bacillariophyta</taxon>
        <taxon>Coscinodiscophyceae</taxon>
        <taxon>Thalassiosirophycidae</taxon>
        <taxon>Thalassiosirales</taxon>
        <taxon>Skeletonemataceae</taxon>
        <taxon>Skeletonema</taxon>
        <taxon>Skeletonema marinoi-dohrnii complex</taxon>
    </lineage>
</organism>
<dbReference type="EMBL" id="JATAAI010000005">
    <property type="protein sequence ID" value="KAK1746021.1"/>
    <property type="molecule type" value="Genomic_DNA"/>
</dbReference>
<protein>
    <submittedName>
        <fullName evidence="2">Uncharacterized protein</fullName>
    </submittedName>
</protein>
<feature type="region of interest" description="Disordered" evidence="1">
    <location>
        <begin position="49"/>
        <end position="73"/>
    </location>
</feature>
<accession>A0AAD9DFP7</accession>
<keyword evidence="3" id="KW-1185">Reference proteome</keyword>
<dbReference type="AlphaFoldDB" id="A0AAD9DFP7"/>